<dbReference type="GO" id="GO:0003723">
    <property type="term" value="F:RNA binding"/>
    <property type="evidence" value="ECO:0007669"/>
    <property type="project" value="UniProtKB-UniRule"/>
</dbReference>
<evidence type="ECO:0000313" key="5">
    <source>
        <dbReference type="Proteomes" id="UP000649617"/>
    </source>
</evidence>
<proteinExistence type="predicted"/>
<evidence type="ECO:0000256" key="2">
    <source>
        <dbReference type="SAM" id="MobiDB-lite"/>
    </source>
</evidence>
<sequence length="783" mass="86333">MFSKLRGFTYNADPSKVSDSRCQYTIQDLFQKAKRPERIFVGVCFQVAPSDDDSFLLDLGAWSSRIRTYFLHHTEARGPCYARTLIQQELFRNEDFYFQIDSHMRFVQDWDVACLEQLANCDSKKPILTTYGGSYTLPKDYMPGAPDCAEIAASRAVPILCADTFGDANKDDPFLRIKTRQSRTDFRDIPPPALFWTARFAFSRGDVVRDTPYDPNLEYLFFGEEIAMSARLWTGGWDFFHPASEIAYHLGSRAHRYWFREVQTTAEQIQQETRAKYRVCGLLGTRWPDRLHAPPEAPFGLGTKRTLAEYQGFAGVDFAALRVLERGHLGGQGQDTFAPLWADADRDKIMLTNQMKDVQSWAGKGSKEVSKAEVVVPQVSTQASEQAKDIARLRIHSLRAQGEGGVVDVELAKAFAELGQLEEGSGNSGAAAAALEQGLRHLARAREEPPDEKQEIFEASLASAEASLRISLREFATAKALLKGALKSSVAALDNHGLEALHVAHSIVDAIHTSHERTDDRKGLQSYHHNFEALLQVLWKLVGSEPAEVPKLTAASPPPEDGSESDVARLLHRLVLVCVATGREKDMALVKTVFQRFRVARESPALLRLLAMLQSAGKGGMAMQMDPYGRGGGGGDYGKGSYGKQEPPQAPKEAKGLLRTLLSNEAIPGGKWNNDDNTLFVGGLPEDMTNLEMYQIFAPFGPIAPRGATALLDKESGKCTGIGFVNFMEKDSAEKAIRILNGYAFLDGSWLTVKKKGPPKSKGEGKSEEKGSGKKGDKGKGRS</sequence>
<gene>
    <name evidence="4" type="primary">gnt1</name>
    <name evidence="4" type="ORF">SPIL2461_LOCUS3488</name>
</gene>
<dbReference type="SUPFAM" id="SSF53448">
    <property type="entry name" value="Nucleotide-diphospho-sugar transferases"/>
    <property type="match status" value="1"/>
</dbReference>
<dbReference type="SUPFAM" id="SSF54928">
    <property type="entry name" value="RNA-binding domain, RBD"/>
    <property type="match status" value="1"/>
</dbReference>
<dbReference type="SMART" id="SM00360">
    <property type="entry name" value="RRM"/>
    <property type="match status" value="1"/>
</dbReference>
<dbReference type="InterPro" id="IPR021067">
    <property type="entry name" value="Glycosyltransferase"/>
</dbReference>
<dbReference type="Proteomes" id="UP000649617">
    <property type="component" value="Unassembled WGS sequence"/>
</dbReference>
<name>A0A812KV50_SYMPI</name>
<reference evidence="4" key="1">
    <citation type="submission" date="2021-02" db="EMBL/GenBank/DDBJ databases">
        <authorList>
            <person name="Dougan E. K."/>
            <person name="Rhodes N."/>
            <person name="Thang M."/>
            <person name="Chan C."/>
        </authorList>
    </citation>
    <scope>NUCLEOTIDE SEQUENCE</scope>
</reference>
<evidence type="ECO:0000256" key="1">
    <source>
        <dbReference type="PROSITE-ProRule" id="PRU00176"/>
    </source>
</evidence>
<evidence type="ECO:0000313" key="4">
    <source>
        <dbReference type="EMBL" id="CAE7230620.1"/>
    </source>
</evidence>
<dbReference type="InterPro" id="IPR000504">
    <property type="entry name" value="RRM_dom"/>
</dbReference>
<dbReference type="AlphaFoldDB" id="A0A812KV50"/>
<dbReference type="EMBL" id="CAJNIZ010004247">
    <property type="protein sequence ID" value="CAE7230620.1"/>
    <property type="molecule type" value="Genomic_DNA"/>
</dbReference>
<dbReference type="Pfam" id="PF00076">
    <property type="entry name" value="RRM_1"/>
    <property type="match status" value="1"/>
</dbReference>
<dbReference type="InterPro" id="IPR012677">
    <property type="entry name" value="Nucleotide-bd_a/b_plait_sf"/>
</dbReference>
<dbReference type="InterPro" id="IPR035979">
    <property type="entry name" value="RBD_domain_sf"/>
</dbReference>
<dbReference type="Pfam" id="PF11397">
    <property type="entry name" value="GlcNAc"/>
    <property type="match status" value="2"/>
</dbReference>
<dbReference type="PANTHER" id="PTHR34496">
    <property type="entry name" value="GLCNAC TRANSFERASE-RELATED"/>
    <property type="match status" value="1"/>
</dbReference>
<accession>A0A812KV50</accession>
<dbReference type="CDD" id="cd00590">
    <property type="entry name" value="RRM_SF"/>
    <property type="match status" value="1"/>
</dbReference>
<organism evidence="4 5">
    <name type="scientific">Symbiodinium pilosum</name>
    <name type="common">Dinoflagellate</name>
    <dbReference type="NCBI Taxonomy" id="2952"/>
    <lineage>
        <taxon>Eukaryota</taxon>
        <taxon>Sar</taxon>
        <taxon>Alveolata</taxon>
        <taxon>Dinophyceae</taxon>
        <taxon>Suessiales</taxon>
        <taxon>Symbiodiniaceae</taxon>
        <taxon>Symbiodinium</taxon>
    </lineage>
</organism>
<evidence type="ECO:0000259" key="3">
    <source>
        <dbReference type="PROSITE" id="PS50102"/>
    </source>
</evidence>
<feature type="domain" description="RRM" evidence="3">
    <location>
        <begin position="677"/>
        <end position="758"/>
    </location>
</feature>
<feature type="compositionally biased region" description="Basic and acidic residues" evidence="2">
    <location>
        <begin position="761"/>
        <end position="783"/>
    </location>
</feature>
<protein>
    <submittedName>
        <fullName evidence="4">Gnt1 protein</fullName>
    </submittedName>
</protein>
<dbReference type="PANTHER" id="PTHR34496:SF9">
    <property type="entry name" value="[SKP1-PROTEIN]-HYDROXYPROLINE N-ACETYLGLUCOSAMINYLTRANSFERASE"/>
    <property type="match status" value="1"/>
</dbReference>
<keyword evidence="5" id="KW-1185">Reference proteome</keyword>
<keyword evidence="1" id="KW-0694">RNA-binding</keyword>
<dbReference type="OrthoDB" id="417787at2759"/>
<dbReference type="Gene3D" id="3.30.70.330">
    <property type="match status" value="1"/>
</dbReference>
<comment type="caution">
    <text evidence="4">The sequence shown here is derived from an EMBL/GenBank/DDBJ whole genome shotgun (WGS) entry which is preliminary data.</text>
</comment>
<dbReference type="PROSITE" id="PS50102">
    <property type="entry name" value="RRM"/>
    <property type="match status" value="1"/>
</dbReference>
<dbReference type="InterPro" id="IPR029044">
    <property type="entry name" value="Nucleotide-diphossugar_trans"/>
</dbReference>
<feature type="region of interest" description="Disordered" evidence="2">
    <location>
        <begin position="752"/>
        <end position="783"/>
    </location>
</feature>